<protein>
    <submittedName>
        <fullName evidence="1">Uncharacterized protein</fullName>
    </submittedName>
</protein>
<organism evidence="1 2">
    <name type="scientific">Urechidicola croceus</name>
    <dbReference type="NCBI Taxonomy" id="1850246"/>
    <lineage>
        <taxon>Bacteria</taxon>
        <taxon>Pseudomonadati</taxon>
        <taxon>Bacteroidota</taxon>
        <taxon>Flavobacteriia</taxon>
        <taxon>Flavobacteriales</taxon>
        <taxon>Flavobacteriaceae</taxon>
        <taxon>Urechidicola</taxon>
    </lineage>
</organism>
<dbReference type="OrthoDB" id="1139121at2"/>
<name>A0A1D8P7W5_9FLAO</name>
<dbReference type="KEGG" id="lul:LPB138_08240"/>
<sequence>MMKYIEWLTGEEMHSQSKQWLSELSFIKIEQQFLDELIKNYTLQLVNSEKFSGNQNLISTLGNLQSEIEGLFNSVINHENELHIMVDGVYQPEEEKKYRKFHGQIINDLENYLKNYKVVKKQIFEMIKNIMRSEKPKRILKQ</sequence>
<reference evidence="1 2" key="1">
    <citation type="submission" date="2016-10" db="EMBL/GenBank/DDBJ databases">
        <title>Lutibacter sp. LPB0138, isolated from marine gastropod.</title>
        <authorList>
            <person name="Kim E."/>
            <person name="Yi H."/>
        </authorList>
    </citation>
    <scope>NUCLEOTIDE SEQUENCE [LARGE SCALE GENOMIC DNA]</scope>
    <source>
        <strain evidence="1 2">LPB0138</strain>
    </source>
</reference>
<dbReference type="STRING" id="1850246.LPB138_08240"/>
<evidence type="ECO:0000313" key="2">
    <source>
        <dbReference type="Proteomes" id="UP000176050"/>
    </source>
</evidence>
<proteinExistence type="predicted"/>
<gene>
    <name evidence="1" type="ORF">LPB138_08240</name>
</gene>
<dbReference type="RefSeq" id="WP_070236830.1">
    <property type="nucleotide sequence ID" value="NZ_CP017478.1"/>
</dbReference>
<keyword evidence="2" id="KW-1185">Reference proteome</keyword>
<evidence type="ECO:0000313" key="1">
    <source>
        <dbReference type="EMBL" id="AOW20664.1"/>
    </source>
</evidence>
<dbReference type="Proteomes" id="UP000176050">
    <property type="component" value="Chromosome"/>
</dbReference>
<dbReference type="AlphaFoldDB" id="A0A1D8P7W5"/>
<dbReference type="EMBL" id="CP017478">
    <property type="protein sequence ID" value="AOW20664.1"/>
    <property type="molecule type" value="Genomic_DNA"/>
</dbReference>
<accession>A0A1D8P7W5</accession>